<dbReference type="Proteomes" id="UP001490365">
    <property type="component" value="Unassembled WGS sequence"/>
</dbReference>
<name>A0ABV1TV58_9ACTN</name>
<feature type="compositionally biased region" description="Basic and acidic residues" evidence="1">
    <location>
        <begin position="11"/>
        <end position="25"/>
    </location>
</feature>
<evidence type="ECO:0000313" key="2">
    <source>
        <dbReference type="EMBL" id="MER6273913.1"/>
    </source>
</evidence>
<feature type="region of interest" description="Disordered" evidence="1">
    <location>
        <begin position="1"/>
        <end position="25"/>
    </location>
</feature>
<evidence type="ECO:0008006" key="4">
    <source>
        <dbReference type="Google" id="ProtNLM"/>
    </source>
</evidence>
<dbReference type="RefSeq" id="WP_351962146.1">
    <property type="nucleotide sequence ID" value="NZ_JBEOZM010000038.1"/>
</dbReference>
<feature type="compositionally biased region" description="Pro residues" evidence="1">
    <location>
        <begin position="268"/>
        <end position="279"/>
    </location>
</feature>
<gene>
    <name evidence="2" type="ORF">ABT211_42670</name>
</gene>
<evidence type="ECO:0000256" key="1">
    <source>
        <dbReference type="SAM" id="MobiDB-lite"/>
    </source>
</evidence>
<accession>A0ABV1TV58</accession>
<proteinExistence type="predicted"/>
<comment type="caution">
    <text evidence="2">The sequence shown here is derived from an EMBL/GenBank/DDBJ whole genome shotgun (WGS) entry which is preliminary data.</text>
</comment>
<protein>
    <recommendedName>
        <fullName evidence="4">Integral membrane protein</fullName>
    </recommendedName>
</protein>
<evidence type="ECO:0000313" key="3">
    <source>
        <dbReference type="Proteomes" id="UP001490365"/>
    </source>
</evidence>
<organism evidence="2 3">
    <name type="scientific">Streptomyces sp. 900105755</name>
    <dbReference type="NCBI Taxonomy" id="3154389"/>
    <lineage>
        <taxon>Bacteria</taxon>
        <taxon>Bacillati</taxon>
        <taxon>Actinomycetota</taxon>
        <taxon>Actinomycetes</taxon>
        <taxon>Kitasatosporales</taxon>
        <taxon>Streptomycetaceae</taxon>
        <taxon>Streptomyces</taxon>
    </lineage>
</organism>
<sequence length="292" mass="31882">MTDTLPPTATAHHERPFTRDPGRWEKESSRVLRTGHVRDHTCSAACELVLVHERTRWGWLTWTVPGDGSPPEIPHQIGVLTPAATRLQRLALCWLTRRPAQRIAVDTVPGSLRLAAAAIALISLLSGLFALRHGVPLDVALPAMLLAPLLAEYLPDRLDARAREHVRMVEGDVACRYLQRLAVLQTFLAQAAAGSDRYELRRSAEVGQGLLWDAAGLLQTRDTRSASADLIARERLTLQLAHQVAQILKRTAEDSTAGANQASDPGRPLGPYPPGPRPTTDPAARHAPHPPL</sequence>
<keyword evidence="3" id="KW-1185">Reference proteome</keyword>
<reference evidence="2 3" key="1">
    <citation type="submission" date="2024-06" db="EMBL/GenBank/DDBJ databases">
        <title>The Natural Products Discovery Center: Release of the First 8490 Sequenced Strains for Exploring Actinobacteria Biosynthetic Diversity.</title>
        <authorList>
            <person name="Kalkreuter E."/>
            <person name="Kautsar S.A."/>
            <person name="Yang D."/>
            <person name="Bader C.D."/>
            <person name="Teijaro C.N."/>
            <person name="Fluegel L."/>
            <person name="Davis C.M."/>
            <person name="Simpson J.R."/>
            <person name="Lauterbach L."/>
            <person name="Steele A.D."/>
            <person name="Gui C."/>
            <person name="Meng S."/>
            <person name="Li G."/>
            <person name="Viehrig K."/>
            <person name="Ye F."/>
            <person name="Su P."/>
            <person name="Kiefer A.F."/>
            <person name="Nichols A."/>
            <person name="Cepeda A.J."/>
            <person name="Yan W."/>
            <person name="Fan B."/>
            <person name="Jiang Y."/>
            <person name="Adhikari A."/>
            <person name="Zheng C.-J."/>
            <person name="Schuster L."/>
            <person name="Cowan T.M."/>
            <person name="Smanski M.J."/>
            <person name="Chevrette M.G."/>
            <person name="De Carvalho L.P.S."/>
            <person name="Shen B."/>
        </authorList>
    </citation>
    <scope>NUCLEOTIDE SEQUENCE [LARGE SCALE GENOMIC DNA]</scope>
    <source>
        <strain evidence="2 3">NPDC001694</strain>
    </source>
</reference>
<dbReference type="EMBL" id="JBEOZM010000038">
    <property type="protein sequence ID" value="MER6273913.1"/>
    <property type="molecule type" value="Genomic_DNA"/>
</dbReference>
<feature type="region of interest" description="Disordered" evidence="1">
    <location>
        <begin position="251"/>
        <end position="292"/>
    </location>
</feature>